<dbReference type="PANTHER" id="PTHR30580">
    <property type="entry name" value="PRIMOSOMAL PROTEIN N"/>
    <property type="match status" value="1"/>
</dbReference>
<accession>A0ABV3XZH4</accession>
<evidence type="ECO:0000256" key="2">
    <source>
        <dbReference type="ARBA" id="ARBA00022840"/>
    </source>
</evidence>
<feature type="compositionally biased region" description="Polar residues" evidence="4">
    <location>
        <begin position="132"/>
        <end position="146"/>
    </location>
</feature>
<feature type="region of interest" description="Disordered" evidence="4">
    <location>
        <begin position="116"/>
        <end position="149"/>
    </location>
</feature>
<evidence type="ECO:0000256" key="3">
    <source>
        <dbReference type="ARBA" id="ARBA00023125"/>
    </source>
</evidence>
<comment type="caution">
    <text evidence="6">The sequence shown here is derived from an EMBL/GenBank/DDBJ whole genome shotgun (WGS) entry which is preliminary data.</text>
</comment>
<name>A0ABV3XZH4_9ACTN</name>
<dbReference type="Proteomes" id="UP001560267">
    <property type="component" value="Unassembled WGS sequence"/>
</dbReference>
<dbReference type="InterPro" id="IPR042115">
    <property type="entry name" value="PriA_3primeBD_sf"/>
</dbReference>
<dbReference type="InterPro" id="IPR041222">
    <property type="entry name" value="PriA_3primeBD"/>
</dbReference>
<keyword evidence="2" id="KW-0067">ATP-binding</keyword>
<dbReference type="InterPro" id="IPR027417">
    <property type="entry name" value="P-loop_NTPase"/>
</dbReference>
<gene>
    <name evidence="6" type="ORF">AB6A68_02500</name>
</gene>
<sequence>MGSKTVEVVVEIVGRPGPYRYRWPEAFESPQPGDEVVVELQTRRVAAWVVGSGTDDGACELKPVLRLRRPGISSRLLDLALASARWYVCSPVYFLRKLRSPRVRDAAKVRATRSIGMPGSSTRLDRGPDGDSSLTDGLTGATSFGSRSEARLPPSIAPIDLIWHSLGASSVEMALVLLRQRRGVRGIIVCPTLRQRTRMLQALLADGFLAGDVDVDWARAAIGEIDLVVAGRYGAFAPIDGVEVLVVLDPIDPSMREQATPGADGLELARLRAGLEGIPVTVITAAPPLSVVAVARIYREPFGVEAKRWPSVGAVQLSDVDPSRGVVGTILDRSHALDESRSPRLAVIVPSTGWSGWLRCRSCHVLQRCGTCQASLAPINLDIERPGLSHRLALVHRGLVLAGMYCPTCAIRLPLRCVHCSGTQVTTTALSAERVRALLAGATHAHVELVTGDEMPSADAQYVVGGYGLLDRIERCGAIALVNLEQFWGVSSLAGLPMALYYFNRGASIASRVLVCSDGSAEALLSSLESRNVRPLYRSELASRRHLGLPPATAIVRIHGQRVKELVDAQAPEVFAGLEVIAESETSYLVVGASSYELHERLASGEWPTESRACRFTFDPLEL</sequence>
<protein>
    <recommendedName>
        <fullName evidence="5">Primosomal protein N' 3' DNA-binding domain-containing protein</fullName>
    </recommendedName>
</protein>
<dbReference type="EMBL" id="JBFSHR010000005">
    <property type="protein sequence ID" value="MEX6428708.1"/>
    <property type="molecule type" value="Genomic_DNA"/>
</dbReference>
<evidence type="ECO:0000256" key="4">
    <source>
        <dbReference type="SAM" id="MobiDB-lite"/>
    </source>
</evidence>
<keyword evidence="1" id="KW-0547">Nucleotide-binding</keyword>
<organism evidence="6 7">
    <name type="scientific">Ferrimicrobium acidiphilum</name>
    <dbReference type="NCBI Taxonomy" id="121039"/>
    <lineage>
        <taxon>Bacteria</taxon>
        <taxon>Bacillati</taxon>
        <taxon>Actinomycetota</taxon>
        <taxon>Acidimicrobiia</taxon>
        <taxon>Acidimicrobiales</taxon>
        <taxon>Acidimicrobiaceae</taxon>
        <taxon>Ferrimicrobium</taxon>
    </lineage>
</organism>
<evidence type="ECO:0000259" key="5">
    <source>
        <dbReference type="Pfam" id="PF17764"/>
    </source>
</evidence>
<feature type="domain" description="Primosomal protein N' 3' DNA-binding" evidence="5">
    <location>
        <begin position="7"/>
        <end position="95"/>
    </location>
</feature>
<dbReference type="Pfam" id="PF17764">
    <property type="entry name" value="PriA_3primeBD"/>
    <property type="match status" value="1"/>
</dbReference>
<keyword evidence="3" id="KW-0238">DNA-binding</keyword>
<dbReference type="Gene3D" id="3.40.50.300">
    <property type="entry name" value="P-loop containing nucleotide triphosphate hydrolases"/>
    <property type="match status" value="1"/>
</dbReference>
<evidence type="ECO:0000313" key="6">
    <source>
        <dbReference type="EMBL" id="MEX6428708.1"/>
    </source>
</evidence>
<dbReference type="PANTHER" id="PTHR30580:SF0">
    <property type="entry name" value="PRIMOSOMAL PROTEIN N"/>
    <property type="match status" value="1"/>
</dbReference>
<proteinExistence type="predicted"/>
<reference evidence="6 7" key="1">
    <citation type="submission" date="2024-07" db="EMBL/GenBank/DDBJ databases">
        <title>Draft Genome Sequence of Ferrimicrobium acidiphilum Strain YE2023, Isolated from a Pulp of Bioleach Reactor.</title>
        <authorList>
            <person name="Elkina Y.A."/>
            <person name="Bulaeva A.G."/>
            <person name="Beletsky A.V."/>
            <person name="Mardanov A.V."/>
        </authorList>
    </citation>
    <scope>NUCLEOTIDE SEQUENCE [LARGE SCALE GENOMIC DNA]</scope>
    <source>
        <strain evidence="6 7">YE2023</strain>
    </source>
</reference>
<evidence type="ECO:0000313" key="7">
    <source>
        <dbReference type="Proteomes" id="UP001560267"/>
    </source>
</evidence>
<dbReference type="Gene3D" id="3.40.1440.60">
    <property type="entry name" value="PriA, 3(prime) DNA-binding domain"/>
    <property type="match status" value="1"/>
</dbReference>
<evidence type="ECO:0000256" key="1">
    <source>
        <dbReference type="ARBA" id="ARBA00022741"/>
    </source>
</evidence>
<keyword evidence="7" id="KW-1185">Reference proteome</keyword>